<comment type="caution">
    <text evidence="4">The sequence shown here is derived from an EMBL/GenBank/DDBJ whole genome shotgun (WGS) entry which is preliminary data.</text>
</comment>
<dbReference type="AlphaFoldDB" id="A0A834ZGU1"/>
<dbReference type="PROSITE" id="PS51375">
    <property type="entry name" value="PPR"/>
    <property type="match status" value="2"/>
</dbReference>
<keyword evidence="5" id="KW-1185">Reference proteome</keyword>
<dbReference type="OMA" id="EYSERYF"/>
<dbReference type="NCBIfam" id="TIGR00756">
    <property type="entry name" value="PPR"/>
    <property type="match status" value="2"/>
</dbReference>
<evidence type="ECO:0000256" key="1">
    <source>
        <dbReference type="ARBA" id="ARBA00022737"/>
    </source>
</evidence>
<dbReference type="FunFam" id="1.25.40.10:FF:000158">
    <property type="entry name" value="pentatricopeptide repeat-containing protein At2g33680"/>
    <property type="match status" value="1"/>
</dbReference>
<dbReference type="PANTHER" id="PTHR47926:SF452">
    <property type="entry name" value="PENTATRICOPEPTIDE REPEAT-CONTAINING PROTEIN"/>
    <property type="match status" value="1"/>
</dbReference>
<dbReference type="InterPro" id="IPR011990">
    <property type="entry name" value="TPR-like_helical_dom_sf"/>
</dbReference>
<feature type="repeat" description="PPR" evidence="2">
    <location>
        <begin position="232"/>
        <end position="266"/>
    </location>
</feature>
<proteinExistence type="predicted"/>
<protein>
    <recommendedName>
        <fullName evidence="3">DYW domain-containing protein</fullName>
    </recommendedName>
</protein>
<dbReference type="OrthoDB" id="185373at2759"/>
<dbReference type="InterPro" id="IPR046848">
    <property type="entry name" value="E_motif"/>
</dbReference>
<dbReference type="InterPro" id="IPR002885">
    <property type="entry name" value="PPR_rpt"/>
</dbReference>
<dbReference type="Pfam" id="PF01535">
    <property type="entry name" value="PPR"/>
    <property type="match status" value="3"/>
</dbReference>
<gene>
    <name evidence="4" type="ORF">HHK36_010371</name>
</gene>
<dbReference type="Pfam" id="PF20431">
    <property type="entry name" value="E_motif"/>
    <property type="match status" value="1"/>
</dbReference>
<dbReference type="GO" id="GO:0099402">
    <property type="term" value="P:plant organ development"/>
    <property type="evidence" value="ECO:0007669"/>
    <property type="project" value="UniProtKB-ARBA"/>
</dbReference>
<dbReference type="GO" id="GO:0008270">
    <property type="term" value="F:zinc ion binding"/>
    <property type="evidence" value="ECO:0007669"/>
    <property type="project" value="InterPro"/>
</dbReference>
<evidence type="ECO:0000313" key="5">
    <source>
        <dbReference type="Proteomes" id="UP000655225"/>
    </source>
</evidence>
<dbReference type="Pfam" id="PF14432">
    <property type="entry name" value="DYW_deaminase"/>
    <property type="match status" value="1"/>
</dbReference>
<evidence type="ECO:0000256" key="2">
    <source>
        <dbReference type="PROSITE-ProRule" id="PRU00708"/>
    </source>
</evidence>
<feature type="repeat" description="PPR" evidence="2">
    <location>
        <begin position="95"/>
        <end position="129"/>
    </location>
</feature>
<dbReference type="Pfam" id="PF13041">
    <property type="entry name" value="PPR_2"/>
    <property type="match status" value="1"/>
</dbReference>
<accession>A0A834ZGU1</accession>
<dbReference type="InterPro" id="IPR046960">
    <property type="entry name" value="PPR_At4g14850-like_plant"/>
</dbReference>
<dbReference type="GO" id="GO:0009451">
    <property type="term" value="P:RNA modification"/>
    <property type="evidence" value="ECO:0007669"/>
    <property type="project" value="InterPro"/>
</dbReference>
<reference evidence="4 5" key="1">
    <citation type="submission" date="2020-04" db="EMBL/GenBank/DDBJ databases">
        <title>Plant Genome Project.</title>
        <authorList>
            <person name="Zhang R.-G."/>
        </authorList>
    </citation>
    <scope>NUCLEOTIDE SEQUENCE [LARGE SCALE GENOMIC DNA]</scope>
    <source>
        <strain evidence="4">YNK0</strain>
        <tissue evidence="4">Leaf</tissue>
    </source>
</reference>
<dbReference type="GO" id="GO:0003723">
    <property type="term" value="F:RNA binding"/>
    <property type="evidence" value="ECO:0007669"/>
    <property type="project" value="InterPro"/>
</dbReference>
<evidence type="ECO:0000313" key="4">
    <source>
        <dbReference type="EMBL" id="KAF8405465.1"/>
    </source>
</evidence>
<feature type="domain" description="DYW" evidence="3">
    <location>
        <begin position="326"/>
        <end position="402"/>
    </location>
</feature>
<dbReference type="Proteomes" id="UP000655225">
    <property type="component" value="Unassembled WGS sequence"/>
</dbReference>
<dbReference type="Gene3D" id="1.25.40.10">
    <property type="entry name" value="Tetratricopeptide repeat domain"/>
    <property type="match status" value="2"/>
</dbReference>
<keyword evidence="1" id="KW-0677">Repeat</keyword>
<dbReference type="PANTHER" id="PTHR47926">
    <property type="entry name" value="PENTATRICOPEPTIDE REPEAT-CONTAINING PROTEIN"/>
    <property type="match status" value="1"/>
</dbReference>
<sequence length="402" mass="45412">MIAAYVQNMWNKEALELFQDLQNTPLKPDAITIASILPAYAELASLREGKQIHGYITKSEFGLNTIISNSVIYMYAKCSDIWSAQKFFDIMLSKDAISWNTIIMAYAIHGCGKIALELFSEMRENGIEPNESTFISVLSSCSIAGMVDEGWEYFNSMERDYSIVPGIEHYGCMVDIFGRTGNLDLAKRFIEEMPLVPTARIWGSLLAASRNNGNIKLAELAAEQIFSLEHDNTGCYVLLSNMYAEAGRWEDVEKMKCLMKKEGLQKTIGHSTIELNSKTCTFVNWDRFHTETNRIYDVLDIVSRQIGEDIYVHTISKFRALDLVKKKTNLPNSHSVRLAICFGLISTTIGTPIIVRKNIRMCKECHNAAKKISKVTGREMVVGDSRIYHHFGDGHCSCGDYW</sequence>
<dbReference type="InterPro" id="IPR032867">
    <property type="entry name" value="DYW_dom"/>
</dbReference>
<evidence type="ECO:0000259" key="3">
    <source>
        <dbReference type="Pfam" id="PF14432"/>
    </source>
</evidence>
<dbReference type="EMBL" id="JABCRI010000006">
    <property type="protein sequence ID" value="KAF8405465.1"/>
    <property type="molecule type" value="Genomic_DNA"/>
</dbReference>
<organism evidence="4 5">
    <name type="scientific">Tetracentron sinense</name>
    <name type="common">Spur-leaf</name>
    <dbReference type="NCBI Taxonomy" id="13715"/>
    <lineage>
        <taxon>Eukaryota</taxon>
        <taxon>Viridiplantae</taxon>
        <taxon>Streptophyta</taxon>
        <taxon>Embryophyta</taxon>
        <taxon>Tracheophyta</taxon>
        <taxon>Spermatophyta</taxon>
        <taxon>Magnoliopsida</taxon>
        <taxon>Trochodendrales</taxon>
        <taxon>Trochodendraceae</taxon>
        <taxon>Tetracentron</taxon>
    </lineage>
</organism>
<name>A0A834ZGU1_TETSI</name>